<dbReference type="PANTHER" id="PTHR46733:SF3">
    <property type="entry name" value="26.5 KDA HEAT SHOCK PROTEIN, MITOCHONDRIAL"/>
    <property type="match status" value="1"/>
</dbReference>
<gene>
    <name evidence="5" type="ORF">M0R45_031567</name>
</gene>
<dbReference type="InterPro" id="IPR044587">
    <property type="entry name" value="HSP21-like"/>
</dbReference>
<dbReference type="SUPFAM" id="SSF49764">
    <property type="entry name" value="HSP20-like chaperones"/>
    <property type="match status" value="1"/>
</dbReference>
<dbReference type="InterPro" id="IPR008978">
    <property type="entry name" value="HSP20-like_chaperone"/>
</dbReference>
<keyword evidence="6" id="KW-1185">Reference proteome</keyword>
<accession>A0AAW1WGU2</accession>
<evidence type="ECO:0000256" key="1">
    <source>
        <dbReference type="ARBA" id="ARBA00023016"/>
    </source>
</evidence>
<dbReference type="GO" id="GO:0009408">
    <property type="term" value="P:response to heat"/>
    <property type="evidence" value="ECO:0007669"/>
    <property type="project" value="InterPro"/>
</dbReference>
<dbReference type="PROSITE" id="PS01031">
    <property type="entry name" value="SHSP"/>
    <property type="match status" value="1"/>
</dbReference>
<comment type="similarity">
    <text evidence="2 3">Belongs to the small heat shock protein (HSP20) family.</text>
</comment>
<keyword evidence="1" id="KW-0346">Stress response</keyword>
<sequence>MALVRWALKKRLQQRVLSPSSLYAPSVILGRGGDEKTLVKRFATDASDKVVRDERKRTDDKEVTVSEGRRRRSSLFPSWKRSKGLWSKNDSDFVPSLSGLGNALMQATGNINKLFESLNITPLSLSGRVKEQDECYKLRFDMPGLSKEEVKIKVHEGVLTVEGEHKEEEGEETDDEFWSYGYYNTSFVLPDDAKVDDIKAKLKDGVLWITIPRTEKPKQDVKEVNVH</sequence>
<comment type="caution">
    <text evidence="5">The sequence shown here is derived from an EMBL/GenBank/DDBJ whole genome shotgun (WGS) entry which is preliminary data.</text>
</comment>
<evidence type="ECO:0000256" key="2">
    <source>
        <dbReference type="PROSITE-ProRule" id="PRU00285"/>
    </source>
</evidence>
<proteinExistence type="inferred from homology"/>
<feature type="domain" description="SHSP" evidence="4">
    <location>
        <begin position="114"/>
        <end position="227"/>
    </location>
</feature>
<dbReference type="EMBL" id="JBEDUW010000006">
    <property type="protein sequence ID" value="KAK9923134.1"/>
    <property type="molecule type" value="Genomic_DNA"/>
</dbReference>
<dbReference type="AlphaFoldDB" id="A0AAW1WGU2"/>
<name>A0AAW1WGU2_RUBAR</name>
<organism evidence="5 6">
    <name type="scientific">Rubus argutus</name>
    <name type="common">Southern blackberry</name>
    <dbReference type="NCBI Taxonomy" id="59490"/>
    <lineage>
        <taxon>Eukaryota</taxon>
        <taxon>Viridiplantae</taxon>
        <taxon>Streptophyta</taxon>
        <taxon>Embryophyta</taxon>
        <taxon>Tracheophyta</taxon>
        <taxon>Spermatophyta</taxon>
        <taxon>Magnoliopsida</taxon>
        <taxon>eudicotyledons</taxon>
        <taxon>Gunneridae</taxon>
        <taxon>Pentapetalae</taxon>
        <taxon>rosids</taxon>
        <taxon>fabids</taxon>
        <taxon>Rosales</taxon>
        <taxon>Rosaceae</taxon>
        <taxon>Rosoideae</taxon>
        <taxon>Rosoideae incertae sedis</taxon>
        <taxon>Rubus</taxon>
    </lineage>
</organism>
<evidence type="ECO:0000259" key="4">
    <source>
        <dbReference type="PROSITE" id="PS01031"/>
    </source>
</evidence>
<dbReference type="PANTHER" id="PTHR46733">
    <property type="entry name" value="26.5 KDA HEAT SHOCK PROTEIN, MITOCHONDRIAL"/>
    <property type="match status" value="1"/>
</dbReference>
<dbReference type="Pfam" id="PF00011">
    <property type="entry name" value="HSP20"/>
    <property type="match status" value="1"/>
</dbReference>
<protein>
    <recommendedName>
        <fullName evidence="4">SHSP domain-containing protein</fullName>
    </recommendedName>
</protein>
<evidence type="ECO:0000313" key="6">
    <source>
        <dbReference type="Proteomes" id="UP001457282"/>
    </source>
</evidence>
<dbReference type="CDD" id="cd06464">
    <property type="entry name" value="ACD_sHsps-like"/>
    <property type="match status" value="1"/>
</dbReference>
<evidence type="ECO:0000313" key="5">
    <source>
        <dbReference type="EMBL" id="KAK9923134.1"/>
    </source>
</evidence>
<reference evidence="5 6" key="1">
    <citation type="journal article" date="2023" name="G3 (Bethesda)">
        <title>A chromosome-length genome assembly and annotation of blackberry (Rubus argutus, cv. 'Hillquist').</title>
        <authorList>
            <person name="Bruna T."/>
            <person name="Aryal R."/>
            <person name="Dudchenko O."/>
            <person name="Sargent D.J."/>
            <person name="Mead D."/>
            <person name="Buti M."/>
            <person name="Cavallini A."/>
            <person name="Hytonen T."/>
            <person name="Andres J."/>
            <person name="Pham M."/>
            <person name="Weisz D."/>
            <person name="Mascagni F."/>
            <person name="Usai G."/>
            <person name="Natali L."/>
            <person name="Bassil N."/>
            <person name="Fernandez G.E."/>
            <person name="Lomsadze A."/>
            <person name="Armour M."/>
            <person name="Olukolu B."/>
            <person name="Poorten T."/>
            <person name="Britton C."/>
            <person name="Davik J."/>
            <person name="Ashrafi H."/>
            <person name="Aiden E.L."/>
            <person name="Borodovsky M."/>
            <person name="Worthington M."/>
        </authorList>
    </citation>
    <scope>NUCLEOTIDE SEQUENCE [LARGE SCALE GENOMIC DNA]</scope>
    <source>
        <strain evidence="5">PI 553951</strain>
    </source>
</reference>
<dbReference type="Proteomes" id="UP001457282">
    <property type="component" value="Unassembled WGS sequence"/>
</dbReference>
<evidence type="ECO:0000256" key="3">
    <source>
        <dbReference type="RuleBase" id="RU003616"/>
    </source>
</evidence>
<dbReference type="InterPro" id="IPR002068">
    <property type="entry name" value="A-crystallin/Hsp20_dom"/>
</dbReference>
<dbReference type="Gene3D" id="2.60.40.790">
    <property type="match status" value="1"/>
</dbReference>